<dbReference type="AlphaFoldDB" id="A0A438CI28"/>
<comment type="caution">
    <text evidence="1">The sequence shown here is derived from an EMBL/GenBank/DDBJ whole genome shotgun (WGS) entry which is preliminary data.</text>
</comment>
<sequence length="136" mass="15039">MFISQSFSYGQASMAAINTINPMNPQPNSRNPCNGSWHPSPPTNSSFLVFLNIGLQSSALRSDQPPTKPYHGYCQACSVQGHIGKSHLLDDVEQLQLQPHNHHHNGNLIPTLLLQTTPILQISFLIVEHHTMPPLT</sequence>
<protein>
    <submittedName>
        <fullName evidence="1">Uncharacterized protein</fullName>
    </submittedName>
</protein>
<organism evidence="1 2">
    <name type="scientific">Vitis vinifera</name>
    <name type="common">Grape</name>
    <dbReference type="NCBI Taxonomy" id="29760"/>
    <lineage>
        <taxon>Eukaryota</taxon>
        <taxon>Viridiplantae</taxon>
        <taxon>Streptophyta</taxon>
        <taxon>Embryophyta</taxon>
        <taxon>Tracheophyta</taxon>
        <taxon>Spermatophyta</taxon>
        <taxon>Magnoliopsida</taxon>
        <taxon>eudicotyledons</taxon>
        <taxon>Gunneridae</taxon>
        <taxon>Pentapetalae</taxon>
        <taxon>rosids</taxon>
        <taxon>Vitales</taxon>
        <taxon>Vitaceae</taxon>
        <taxon>Viteae</taxon>
        <taxon>Vitis</taxon>
    </lineage>
</organism>
<evidence type="ECO:0000313" key="2">
    <source>
        <dbReference type="Proteomes" id="UP000288805"/>
    </source>
</evidence>
<name>A0A438CI28_VITVI</name>
<dbReference type="EMBL" id="QGNW01002214">
    <property type="protein sequence ID" value="RVW22872.1"/>
    <property type="molecule type" value="Genomic_DNA"/>
</dbReference>
<reference evidence="1 2" key="1">
    <citation type="journal article" date="2018" name="PLoS Genet.">
        <title>Population sequencing reveals clonal diversity and ancestral inbreeding in the grapevine cultivar Chardonnay.</title>
        <authorList>
            <person name="Roach M.J."/>
            <person name="Johnson D.L."/>
            <person name="Bohlmann J."/>
            <person name="van Vuuren H.J."/>
            <person name="Jones S.J."/>
            <person name="Pretorius I.S."/>
            <person name="Schmidt S.A."/>
            <person name="Borneman A.R."/>
        </authorList>
    </citation>
    <scope>NUCLEOTIDE SEQUENCE [LARGE SCALE GENOMIC DNA]</scope>
    <source>
        <strain evidence="2">cv. Chardonnay</strain>
        <tissue evidence="1">Leaf</tissue>
    </source>
</reference>
<gene>
    <name evidence="1" type="ORF">CK203_105603</name>
</gene>
<evidence type="ECO:0000313" key="1">
    <source>
        <dbReference type="EMBL" id="RVW22872.1"/>
    </source>
</evidence>
<proteinExistence type="predicted"/>
<dbReference type="Proteomes" id="UP000288805">
    <property type="component" value="Unassembled WGS sequence"/>
</dbReference>
<accession>A0A438CI28</accession>